<evidence type="ECO:0000256" key="4">
    <source>
        <dbReference type="ARBA" id="ARBA00022691"/>
    </source>
</evidence>
<dbReference type="EMBL" id="WVHS01000002">
    <property type="protein sequence ID" value="MXV15366.1"/>
    <property type="molecule type" value="Genomic_DNA"/>
</dbReference>
<dbReference type="GO" id="GO:0005737">
    <property type="term" value="C:cytoplasm"/>
    <property type="evidence" value="ECO:0007669"/>
    <property type="project" value="UniProtKB-SubCell"/>
</dbReference>
<comment type="catalytic activity">
    <reaction evidence="6">
        <text>adenosine(37) in tRNA1(Val) + S-adenosyl-L-methionine = N(6)-methyladenosine(37) in tRNA1(Val) + S-adenosyl-L-homocysteine + H(+)</text>
        <dbReference type="Rhea" id="RHEA:43160"/>
        <dbReference type="Rhea" id="RHEA-COMP:10369"/>
        <dbReference type="Rhea" id="RHEA-COMP:10370"/>
        <dbReference type="ChEBI" id="CHEBI:15378"/>
        <dbReference type="ChEBI" id="CHEBI:57856"/>
        <dbReference type="ChEBI" id="CHEBI:59789"/>
        <dbReference type="ChEBI" id="CHEBI:74411"/>
        <dbReference type="ChEBI" id="CHEBI:74449"/>
        <dbReference type="EC" id="2.1.1.223"/>
    </reaction>
</comment>
<keyword evidence="1 6" id="KW-0963">Cytoplasm</keyword>
<evidence type="ECO:0000256" key="6">
    <source>
        <dbReference type="HAMAP-Rule" id="MF_01872"/>
    </source>
</evidence>
<dbReference type="GO" id="GO:0032259">
    <property type="term" value="P:methylation"/>
    <property type="evidence" value="ECO:0007669"/>
    <property type="project" value="UniProtKB-KW"/>
</dbReference>
<dbReference type="GO" id="GO:0008033">
    <property type="term" value="P:tRNA processing"/>
    <property type="evidence" value="ECO:0007669"/>
    <property type="project" value="UniProtKB-UniRule"/>
</dbReference>
<dbReference type="Proteomes" id="UP000451233">
    <property type="component" value="Unassembled WGS sequence"/>
</dbReference>
<feature type="domain" description="Methyltransferase small" evidence="7">
    <location>
        <begin position="27"/>
        <end position="160"/>
    </location>
</feature>
<reference evidence="8 9" key="1">
    <citation type="submission" date="2019-11" db="EMBL/GenBank/DDBJ databases">
        <title>Pedobacter sp. HMF7056 Genome sequencing and assembly.</title>
        <authorList>
            <person name="Kang H."/>
            <person name="Kim H."/>
            <person name="Joh K."/>
        </authorList>
    </citation>
    <scope>NUCLEOTIDE SEQUENCE [LARGE SCALE GENOMIC DNA]</scope>
    <source>
        <strain evidence="8 9">HMF7056</strain>
    </source>
</reference>
<evidence type="ECO:0000313" key="9">
    <source>
        <dbReference type="Proteomes" id="UP000451233"/>
    </source>
</evidence>
<proteinExistence type="inferred from homology"/>
<evidence type="ECO:0000256" key="5">
    <source>
        <dbReference type="ARBA" id="ARBA00022694"/>
    </source>
</evidence>
<keyword evidence="5 6" id="KW-0819">tRNA processing</keyword>
<evidence type="ECO:0000313" key="8">
    <source>
        <dbReference type="EMBL" id="MXV15366.1"/>
    </source>
</evidence>
<dbReference type="Gene3D" id="3.40.50.150">
    <property type="entry name" value="Vaccinia Virus protein VP39"/>
    <property type="match status" value="1"/>
</dbReference>
<comment type="function">
    <text evidence="6">Specifically methylates the adenine in position 37 of tRNA(1)(Val) (anticodon cmo5UAC).</text>
</comment>
<dbReference type="GO" id="GO:0016430">
    <property type="term" value="F:tRNA (adenine-N6)-methyltransferase activity"/>
    <property type="evidence" value="ECO:0007669"/>
    <property type="project" value="UniProtKB-UniRule"/>
</dbReference>
<evidence type="ECO:0000259" key="7">
    <source>
        <dbReference type="Pfam" id="PF05175"/>
    </source>
</evidence>
<dbReference type="PANTHER" id="PTHR47739">
    <property type="entry name" value="TRNA1(VAL) (ADENINE(37)-N6)-METHYLTRANSFERASE"/>
    <property type="match status" value="1"/>
</dbReference>
<evidence type="ECO:0000256" key="2">
    <source>
        <dbReference type="ARBA" id="ARBA00022603"/>
    </source>
</evidence>
<dbReference type="GO" id="GO:0003676">
    <property type="term" value="F:nucleic acid binding"/>
    <property type="evidence" value="ECO:0007669"/>
    <property type="project" value="InterPro"/>
</dbReference>
<dbReference type="Pfam" id="PF05175">
    <property type="entry name" value="MTS"/>
    <property type="match status" value="1"/>
</dbReference>
<evidence type="ECO:0000256" key="1">
    <source>
        <dbReference type="ARBA" id="ARBA00022490"/>
    </source>
</evidence>
<dbReference type="AlphaFoldDB" id="A0A7K1XXW4"/>
<comment type="caution">
    <text evidence="8">The sequence shown here is derived from an EMBL/GenBank/DDBJ whole genome shotgun (WGS) entry which is preliminary data.</text>
</comment>
<dbReference type="InterPro" id="IPR007848">
    <property type="entry name" value="Small_mtfrase_dom"/>
</dbReference>
<dbReference type="InterPro" id="IPR029063">
    <property type="entry name" value="SAM-dependent_MTases_sf"/>
</dbReference>
<name>A0A7K1XXW4_9SPHI</name>
<accession>A0A7K1XXW4</accession>
<dbReference type="HAMAP" id="MF_01872">
    <property type="entry name" value="tRNA_methyltr_YfiC"/>
    <property type="match status" value="1"/>
</dbReference>
<dbReference type="SUPFAM" id="SSF53335">
    <property type="entry name" value="S-adenosyl-L-methionine-dependent methyltransferases"/>
    <property type="match status" value="1"/>
</dbReference>
<dbReference type="PROSITE" id="PS00092">
    <property type="entry name" value="N6_MTASE"/>
    <property type="match status" value="1"/>
</dbReference>
<gene>
    <name evidence="8" type="ORF">GS398_08640</name>
</gene>
<dbReference type="InterPro" id="IPR022882">
    <property type="entry name" value="tRNA_adenine-N6_MeTrfase"/>
</dbReference>
<keyword evidence="3 6" id="KW-0808">Transferase</keyword>
<keyword evidence="9" id="KW-1185">Reference proteome</keyword>
<dbReference type="InterPro" id="IPR002052">
    <property type="entry name" value="DNA_methylase_N6_adenine_CS"/>
</dbReference>
<dbReference type="CDD" id="cd02440">
    <property type="entry name" value="AdoMet_MTases"/>
    <property type="match status" value="1"/>
</dbReference>
<organism evidence="8 9">
    <name type="scientific">Hufsiella ginkgonis</name>
    <dbReference type="NCBI Taxonomy" id="2695274"/>
    <lineage>
        <taxon>Bacteria</taxon>
        <taxon>Pseudomonadati</taxon>
        <taxon>Bacteroidota</taxon>
        <taxon>Sphingobacteriia</taxon>
        <taxon>Sphingobacteriales</taxon>
        <taxon>Sphingobacteriaceae</taxon>
        <taxon>Hufsiella</taxon>
    </lineage>
</organism>
<dbReference type="EC" id="2.1.1.223" evidence="6"/>
<comment type="subcellular location">
    <subcellularLocation>
        <location evidence="6">Cytoplasm</location>
    </subcellularLocation>
</comment>
<dbReference type="InterPro" id="IPR050210">
    <property type="entry name" value="tRNA_Adenine-N(6)_MTase"/>
</dbReference>
<evidence type="ECO:0000256" key="3">
    <source>
        <dbReference type="ARBA" id="ARBA00022679"/>
    </source>
</evidence>
<keyword evidence="4 6" id="KW-0949">S-adenosyl-L-methionine</keyword>
<sequence>MAGVFRFKQFDVDQTGCAMKINTDGVLLAAIAGQPAPKAILDIGTGTGVIALMLAQRFPGAVIDGVEIDQAAAQTAGSNFSRSVFGPRLRVFHDSFQAFLNRHGHLKYDLIVSNPPFFINSLKSPHAKINTAKHTGEIFFEELVAQCAAHLAAGGSAWFILPEGTAGPVKETAARYGLKPRHWIGVKSFGGHPVHRVIFSLGFDERTPIESEVVIYESPKNYSSAFGLLLKDFFTIF</sequence>
<comment type="similarity">
    <text evidence="6">Belongs to the methyltransferase superfamily. tRNA (adenine-N(6)-)-methyltransferase family.</text>
</comment>
<keyword evidence="2 6" id="KW-0489">Methyltransferase</keyword>
<dbReference type="PANTHER" id="PTHR47739:SF1">
    <property type="entry name" value="TRNA1(VAL) (ADENINE(37)-N6)-METHYLTRANSFERASE"/>
    <property type="match status" value="1"/>
</dbReference>
<protein>
    <recommendedName>
        <fullName evidence="6">tRNA1(Val) (adenine(37)-N6)-methyltransferase</fullName>
        <ecNumber evidence="6">2.1.1.223</ecNumber>
    </recommendedName>
    <alternativeName>
        <fullName evidence="6">tRNA m6A37 methyltransferase</fullName>
    </alternativeName>
</protein>